<gene>
    <name evidence="1" type="ORF">EKH80_06335</name>
</gene>
<organism evidence="1 2">
    <name type="scientific">Dyella choica</name>
    <dbReference type="NCBI Taxonomy" id="1927959"/>
    <lineage>
        <taxon>Bacteria</taxon>
        <taxon>Pseudomonadati</taxon>
        <taxon>Pseudomonadota</taxon>
        <taxon>Gammaproteobacteria</taxon>
        <taxon>Lysobacterales</taxon>
        <taxon>Rhodanobacteraceae</taxon>
        <taxon>Dyella</taxon>
    </lineage>
</organism>
<dbReference type="Pfam" id="PF20551">
    <property type="entry name" value="DUF6765"/>
    <property type="match status" value="1"/>
</dbReference>
<dbReference type="Proteomes" id="UP000274358">
    <property type="component" value="Unassembled WGS sequence"/>
</dbReference>
<protein>
    <submittedName>
        <fullName evidence="1">Uncharacterized protein</fullName>
    </submittedName>
</protein>
<sequence>MNNDFHYGVIYILARLAQYDRESATTIAHACQYVDDSTVTGVLDFAGGESFDRFASAHAMYDYLNWVSDSAKRVWAPFHFLPACEGQTFDEKCVCRPNSRTAREMVKETIRQNHAENGLHRLGVTLHVYVDTWAHQKFSGTISANNIVNELRSEHHEPTDLLGQLRKWVGVVEDATENAVAGLITRLGHGAALHLPDLPWAKWRYVNGHEQAIQRDNLPDFMTAADMAFRAIKGFQSGQEDFENLAGLTADAKTSLENLLRDSRSEDSDERLRHLMEEVAKGSIHGLREEVPEYVAKGEGSWKFEATGIDSAETDGLTKPVWQPKFEHSDYRKFHDAVKQHRAYVMGTLLPSHGVRLA</sequence>
<dbReference type="EMBL" id="RYYV01000004">
    <property type="protein sequence ID" value="RUL77506.1"/>
    <property type="molecule type" value="Genomic_DNA"/>
</dbReference>
<evidence type="ECO:0000313" key="1">
    <source>
        <dbReference type="EMBL" id="RUL77506.1"/>
    </source>
</evidence>
<keyword evidence="2" id="KW-1185">Reference proteome</keyword>
<comment type="caution">
    <text evidence="1">The sequence shown here is derived from an EMBL/GenBank/DDBJ whole genome shotgun (WGS) entry which is preliminary data.</text>
</comment>
<proteinExistence type="predicted"/>
<dbReference type="InterPro" id="IPR046653">
    <property type="entry name" value="DUF6765"/>
</dbReference>
<evidence type="ECO:0000313" key="2">
    <source>
        <dbReference type="Proteomes" id="UP000274358"/>
    </source>
</evidence>
<reference evidence="1 2" key="1">
    <citation type="submission" date="2018-12" db="EMBL/GenBank/DDBJ databases">
        <title>Dyella dinghuensis sp. nov. DHOA06 and Dyella choica sp. nov. 4M-K27, isolated from forest soil.</title>
        <authorList>
            <person name="Qiu L.-H."/>
            <person name="Gao Z.-H."/>
        </authorList>
    </citation>
    <scope>NUCLEOTIDE SEQUENCE [LARGE SCALE GENOMIC DNA]</scope>
    <source>
        <strain evidence="1 2">4M-K27</strain>
    </source>
</reference>
<name>A0A3S0PJL2_9GAMM</name>
<dbReference type="AlphaFoldDB" id="A0A3S0PJL2"/>
<dbReference type="RefSeq" id="WP_126683901.1">
    <property type="nucleotide sequence ID" value="NZ_RYYV01000004.1"/>
</dbReference>
<accession>A0A3S0PJL2</accession>
<dbReference type="OrthoDB" id="569000at2"/>